<dbReference type="Proteomes" id="UP000800984">
    <property type="component" value="Unassembled WGS sequence"/>
</dbReference>
<dbReference type="InterPro" id="IPR003594">
    <property type="entry name" value="HATPase_dom"/>
</dbReference>
<evidence type="ECO:0000256" key="4">
    <source>
        <dbReference type="ARBA" id="ARBA00022679"/>
    </source>
</evidence>
<evidence type="ECO:0000256" key="3">
    <source>
        <dbReference type="ARBA" id="ARBA00022553"/>
    </source>
</evidence>
<name>A0ABX0I5J6_9FLAO</name>
<evidence type="ECO:0000256" key="2">
    <source>
        <dbReference type="ARBA" id="ARBA00012438"/>
    </source>
</evidence>
<dbReference type="CDD" id="cd16917">
    <property type="entry name" value="HATPase_UhpB-NarQ-NarX-like"/>
    <property type="match status" value="1"/>
</dbReference>
<evidence type="ECO:0000259" key="12">
    <source>
        <dbReference type="PROSITE" id="PS50109"/>
    </source>
</evidence>
<dbReference type="EMBL" id="JAAJBT010000001">
    <property type="protein sequence ID" value="NHM00820.1"/>
    <property type="molecule type" value="Genomic_DNA"/>
</dbReference>
<comment type="caution">
    <text evidence="13">The sequence shown here is derived from an EMBL/GenBank/DDBJ whole genome shotgun (WGS) entry which is preliminary data.</text>
</comment>
<evidence type="ECO:0000256" key="11">
    <source>
        <dbReference type="SAM" id="Phobius"/>
    </source>
</evidence>
<proteinExistence type="predicted"/>
<reference evidence="13 14" key="1">
    <citation type="submission" date="2020-02" db="EMBL/GenBank/DDBJ databases">
        <authorList>
            <person name="Chen W.-M."/>
        </authorList>
    </citation>
    <scope>NUCLEOTIDE SEQUENCE [LARGE SCALE GENOMIC DNA]</scope>
    <source>
        <strain evidence="13 14">KDG-16</strain>
    </source>
</reference>
<dbReference type="Pfam" id="PF07730">
    <property type="entry name" value="HisKA_3"/>
    <property type="match status" value="1"/>
</dbReference>
<dbReference type="SMART" id="SM00028">
    <property type="entry name" value="TPR"/>
    <property type="match status" value="4"/>
</dbReference>
<gene>
    <name evidence="13" type="ORF">G4D72_01695</name>
</gene>
<dbReference type="EC" id="2.7.13.3" evidence="2"/>
<dbReference type="Gene3D" id="3.30.565.10">
    <property type="entry name" value="Histidine kinase-like ATPase, C-terminal domain"/>
    <property type="match status" value="1"/>
</dbReference>
<keyword evidence="3" id="KW-0597">Phosphoprotein</keyword>
<dbReference type="SUPFAM" id="SSF48452">
    <property type="entry name" value="TPR-like"/>
    <property type="match status" value="1"/>
</dbReference>
<feature type="coiled-coil region" evidence="10">
    <location>
        <begin position="337"/>
        <end position="364"/>
    </location>
</feature>
<dbReference type="PROSITE" id="PS50005">
    <property type="entry name" value="TPR"/>
    <property type="match status" value="1"/>
</dbReference>
<keyword evidence="11" id="KW-1133">Transmembrane helix</keyword>
<keyword evidence="14" id="KW-1185">Reference proteome</keyword>
<evidence type="ECO:0000256" key="6">
    <source>
        <dbReference type="ARBA" id="ARBA00022777"/>
    </source>
</evidence>
<dbReference type="PANTHER" id="PTHR24421:SF10">
    <property type="entry name" value="NITRATE_NITRITE SENSOR PROTEIN NARQ"/>
    <property type="match status" value="1"/>
</dbReference>
<feature type="transmembrane region" description="Helical" evidence="11">
    <location>
        <begin position="379"/>
        <end position="399"/>
    </location>
</feature>
<dbReference type="Pfam" id="PF13424">
    <property type="entry name" value="TPR_12"/>
    <property type="match status" value="1"/>
</dbReference>
<evidence type="ECO:0000256" key="1">
    <source>
        <dbReference type="ARBA" id="ARBA00000085"/>
    </source>
</evidence>
<keyword evidence="10" id="KW-0175">Coiled coil</keyword>
<dbReference type="InterPro" id="IPR011712">
    <property type="entry name" value="Sig_transdc_His_kin_sub3_dim/P"/>
</dbReference>
<keyword evidence="8" id="KW-0902">Two-component regulatory system</keyword>
<keyword evidence="9" id="KW-0802">TPR repeat</keyword>
<dbReference type="InterPro" id="IPR005467">
    <property type="entry name" value="His_kinase_dom"/>
</dbReference>
<evidence type="ECO:0000256" key="7">
    <source>
        <dbReference type="ARBA" id="ARBA00022840"/>
    </source>
</evidence>
<protein>
    <recommendedName>
        <fullName evidence="2">histidine kinase</fullName>
        <ecNumber evidence="2">2.7.13.3</ecNumber>
    </recommendedName>
</protein>
<keyword evidence="11" id="KW-0812">Transmembrane</keyword>
<sequence length="630" mass="73436">MRLFRVVIFFFFCYQVSFSQSIDELLYKAYISKDSSEYFFLKAKNKLKNTEDEALYFLSKNARHLDFGSPDSAVYYGKIALDKYRKTTKKSHLFTTYNNIANAYKKKGSYNEAIQYALTALREAEKEKNDYWIGTFNVALALQYHDFENYELGVKYGKAALEVFQKNQKKDLMSLYSAINAIAINYDDWKKPELALKYHFLVFKYIKGKDTLNISSTYNNIGNTYLKQKKYKEAKNWISRAVAIEEQSPSREQNVNYYYSQATNYTNLATIASELNQIKEAELLFEKAYAFVKLSKSAEKKRDYYYQKIQFSKKKNDLQEVINNQDNYIRIRDSLFISERTKAVAEAEAKYQTEKKEKEILLVKNNLFKEEVANKKKSYWLIGSALFILICILIGFLLYRQQKLKLKQQQQEFQLKNAIRDIENQNKLHEQRIAISRDLHDNIGAQLTFIISTLDNLKFGFPNLDNSIKNKLYNISTFTKDTIIELRDTIWAMNTNEFTFEDLKVRILNFLENAKKAQEEIGFNFTIDDSLKSYSFSSVLGINVYRTIQEAVNNALKYANCSEINVNVTNQNGILNIEIMDNGIGFKTSEILLGNGLNNMKQRIEEIDGVFSILSDKEIGTKIIIQLKID</sequence>
<evidence type="ECO:0000256" key="5">
    <source>
        <dbReference type="ARBA" id="ARBA00022741"/>
    </source>
</evidence>
<dbReference type="InterPro" id="IPR019734">
    <property type="entry name" value="TPR_rpt"/>
</dbReference>
<evidence type="ECO:0000256" key="10">
    <source>
        <dbReference type="SAM" id="Coils"/>
    </source>
</evidence>
<evidence type="ECO:0000313" key="13">
    <source>
        <dbReference type="EMBL" id="NHM00820.1"/>
    </source>
</evidence>
<evidence type="ECO:0000313" key="14">
    <source>
        <dbReference type="Proteomes" id="UP000800984"/>
    </source>
</evidence>
<feature type="domain" description="Histidine kinase" evidence="12">
    <location>
        <begin position="544"/>
        <end position="630"/>
    </location>
</feature>
<dbReference type="InterPro" id="IPR011990">
    <property type="entry name" value="TPR-like_helical_dom_sf"/>
</dbReference>
<dbReference type="Pfam" id="PF13374">
    <property type="entry name" value="TPR_10"/>
    <property type="match status" value="1"/>
</dbReference>
<dbReference type="PANTHER" id="PTHR24421">
    <property type="entry name" value="NITRATE/NITRITE SENSOR PROTEIN NARX-RELATED"/>
    <property type="match status" value="1"/>
</dbReference>
<organism evidence="13 14">
    <name type="scientific">Flavobacterium difficile</name>
    <dbReference type="NCBI Taxonomy" id="2709659"/>
    <lineage>
        <taxon>Bacteria</taxon>
        <taxon>Pseudomonadati</taxon>
        <taxon>Bacteroidota</taxon>
        <taxon>Flavobacteriia</taxon>
        <taxon>Flavobacteriales</taxon>
        <taxon>Flavobacteriaceae</taxon>
        <taxon>Flavobacterium</taxon>
    </lineage>
</organism>
<dbReference type="SUPFAM" id="SSF55874">
    <property type="entry name" value="ATPase domain of HSP90 chaperone/DNA topoisomerase II/histidine kinase"/>
    <property type="match status" value="1"/>
</dbReference>
<feature type="repeat" description="TPR" evidence="9">
    <location>
        <begin position="215"/>
        <end position="248"/>
    </location>
</feature>
<keyword evidence="11" id="KW-0472">Membrane</keyword>
<keyword evidence="7" id="KW-0067">ATP-binding</keyword>
<dbReference type="InterPro" id="IPR050482">
    <property type="entry name" value="Sensor_HK_TwoCompSys"/>
</dbReference>
<accession>A0ABX0I5J6</accession>
<evidence type="ECO:0000256" key="9">
    <source>
        <dbReference type="PROSITE-ProRule" id="PRU00339"/>
    </source>
</evidence>
<evidence type="ECO:0000256" key="8">
    <source>
        <dbReference type="ARBA" id="ARBA00023012"/>
    </source>
</evidence>
<keyword evidence="6" id="KW-0418">Kinase</keyword>
<comment type="catalytic activity">
    <reaction evidence="1">
        <text>ATP + protein L-histidine = ADP + protein N-phospho-L-histidine.</text>
        <dbReference type="EC" id="2.7.13.3"/>
    </reaction>
</comment>
<dbReference type="Gene3D" id="1.20.5.1930">
    <property type="match status" value="1"/>
</dbReference>
<dbReference type="InterPro" id="IPR036890">
    <property type="entry name" value="HATPase_C_sf"/>
</dbReference>
<dbReference type="PROSITE" id="PS50109">
    <property type="entry name" value="HIS_KIN"/>
    <property type="match status" value="1"/>
</dbReference>
<keyword evidence="4" id="KW-0808">Transferase</keyword>
<dbReference type="Gene3D" id="1.25.40.10">
    <property type="entry name" value="Tetratricopeptide repeat domain"/>
    <property type="match status" value="2"/>
</dbReference>
<dbReference type="Pfam" id="PF02518">
    <property type="entry name" value="HATPase_c"/>
    <property type="match status" value="1"/>
</dbReference>
<keyword evidence="5" id="KW-0547">Nucleotide-binding</keyword>
<dbReference type="RefSeq" id="WP_166075855.1">
    <property type="nucleotide sequence ID" value="NZ_JAAJBT010000001.1"/>
</dbReference>